<dbReference type="AlphaFoldDB" id="A0A430AGP1"/>
<feature type="transmembrane region" description="Helical" evidence="1">
    <location>
        <begin position="118"/>
        <end position="138"/>
    </location>
</feature>
<keyword evidence="1" id="KW-0472">Membrane</keyword>
<reference evidence="2 3" key="1">
    <citation type="submission" date="2017-05" db="EMBL/GenBank/DDBJ databases">
        <title>Vagococcus spp. assemblies.</title>
        <authorList>
            <person name="Gulvik C.A."/>
        </authorList>
    </citation>
    <scope>NUCLEOTIDE SEQUENCE [LARGE SCALE GENOMIC DNA]</scope>
    <source>
        <strain evidence="2 3">DSM 24756</strain>
    </source>
</reference>
<evidence type="ECO:0000256" key="1">
    <source>
        <dbReference type="SAM" id="Phobius"/>
    </source>
</evidence>
<comment type="caution">
    <text evidence="2">The sequence shown here is derived from an EMBL/GenBank/DDBJ whole genome shotgun (WGS) entry which is preliminary data.</text>
</comment>
<evidence type="ECO:0000313" key="2">
    <source>
        <dbReference type="EMBL" id="RSU07070.1"/>
    </source>
</evidence>
<sequence>MTPKDQFIGYEYKDKKVQKRVSSMIIDGYENFGWKLDSSHTPAHPVDSVEMKFKRNRKIRNKAELTRLQRQFDAIVEEIQKLENKKQSLAMIVAFSIGVLGTAFIAGSVFAVEAGNHFLMVLLAIPGFIGWILPYFTFKKVEADKTKQITPLIDQKYDELYEITEQGNRLLTD</sequence>
<keyword evidence="1" id="KW-0812">Transmembrane</keyword>
<keyword evidence="3" id="KW-1185">Reference proteome</keyword>
<name>A0A430AGP1_9ENTE</name>
<gene>
    <name evidence="2" type="ORF">CBF30_07375</name>
</gene>
<keyword evidence="1" id="KW-1133">Transmembrane helix</keyword>
<proteinExistence type="predicted"/>
<protein>
    <submittedName>
        <fullName evidence="2">Uncharacterized protein</fullName>
    </submittedName>
</protein>
<dbReference type="OrthoDB" id="2599257at2"/>
<dbReference type="Proteomes" id="UP000288669">
    <property type="component" value="Unassembled WGS sequence"/>
</dbReference>
<evidence type="ECO:0000313" key="3">
    <source>
        <dbReference type="Proteomes" id="UP000288669"/>
    </source>
</evidence>
<organism evidence="2 3">
    <name type="scientific">Vagococcus entomophilus</name>
    <dbReference type="NCBI Taxonomy" id="1160095"/>
    <lineage>
        <taxon>Bacteria</taxon>
        <taxon>Bacillati</taxon>
        <taxon>Bacillota</taxon>
        <taxon>Bacilli</taxon>
        <taxon>Lactobacillales</taxon>
        <taxon>Enterococcaceae</taxon>
        <taxon>Vagococcus</taxon>
    </lineage>
</organism>
<dbReference type="RefSeq" id="WP_126824498.1">
    <property type="nucleotide sequence ID" value="NZ_JBHLWU010000002.1"/>
</dbReference>
<feature type="transmembrane region" description="Helical" evidence="1">
    <location>
        <begin position="89"/>
        <end position="112"/>
    </location>
</feature>
<accession>A0A430AGP1</accession>
<dbReference type="EMBL" id="NGJZ01000002">
    <property type="protein sequence ID" value="RSU07070.1"/>
    <property type="molecule type" value="Genomic_DNA"/>
</dbReference>